<evidence type="ECO:0000256" key="2">
    <source>
        <dbReference type="ARBA" id="ARBA00006991"/>
    </source>
</evidence>
<dbReference type="GO" id="GO:0000981">
    <property type="term" value="F:DNA-binding transcription factor activity, RNA polymerase II-specific"/>
    <property type="evidence" value="ECO:0007669"/>
    <property type="project" value="TreeGrafter"/>
</dbReference>
<dbReference type="PROSITE" id="PS00028">
    <property type="entry name" value="ZINC_FINGER_C2H2_1"/>
    <property type="match status" value="1"/>
</dbReference>
<evidence type="ECO:0000256" key="8">
    <source>
        <dbReference type="ARBA" id="ARBA00023125"/>
    </source>
</evidence>
<keyword evidence="8" id="KW-0238">DNA-binding</keyword>
<dbReference type="EMBL" id="VXBG01015406">
    <property type="protein sequence ID" value="NXN04667.1"/>
    <property type="molecule type" value="Genomic_DNA"/>
</dbReference>
<keyword evidence="7" id="KW-0805">Transcription regulation</keyword>
<reference evidence="13 14" key="1">
    <citation type="submission" date="2019-09" db="EMBL/GenBank/DDBJ databases">
        <title>Bird 10,000 Genomes (B10K) Project - Family phase.</title>
        <authorList>
            <person name="Zhang G."/>
        </authorList>
    </citation>
    <scope>NUCLEOTIDE SEQUENCE [LARGE SCALE GENOMIC DNA]</scope>
    <source>
        <strain evidence="13">B10K-DU-002-19</strain>
        <tissue evidence="13">Muscle</tissue>
    </source>
</reference>
<dbReference type="GO" id="GO:0000977">
    <property type="term" value="F:RNA polymerase II transcription regulatory region sequence-specific DNA binding"/>
    <property type="evidence" value="ECO:0007669"/>
    <property type="project" value="TreeGrafter"/>
</dbReference>
<evidence type="ECO:0000256" key="4">
    <source>
        <dbReference type="ARBA" id="ARBA00022737"/>
    </source>
</evidence>
<evidence type="ECO:0000313" key="14">
    <source>
        <dbReference type="Proteomes" id="UP000538515"/>
    </source>
</evidence>
<accession>A0A7L1FS97</accession>
<dbReference type="PROSITE" id="PS50157">
    <property type="entry name" value="ZINC_FINGER_C2H2_2"/>
    <property type="match status" value="2"/>
</dbReference>
<keyword evidence="5 11" id="KW-0863">Zinc-finger</keyword>
<keyword evidence="3" id="KW-0479">Metal-binding</keyword>
<name>A0A7L1FS97_SYLBO</name>
<feature type="domain" description="C2H2-type" evidence="12">
    <location>
        <begin position="21"/>
        <end position="48"/>
    </location>
</feature>
<evidence type="ECO:0000256" key="7">
    <source>
        <dbReference type="ARBA" id="ARBA00023015"/>
    </source>
</evidence>
<evidence type="ECO:0000259" key="12">
    <source>
        <dbReference type="PROSITE" id="PS50157"/>
    </source>
</evidence>
<keyword evidence="10" id="KW-0539">Nucleus</keyword>
<dbReference type="AlphaFoldDB" id="A0A7L1FS97"/>
<dbReference type="Gene3D" id="3.30.160.60">
    <property type="entry name" value="Classic Zinc Finger"/>
    <property type="match status" value="3"/>
</dbReference>
<dbReference type="Pfam" id="PF00096">
    <property type="entry name" value="zf-C2H2"/>
    <property type="match status" value="1"/>
</dbReference>
<evidence type="ECO:0000256" key="5">
    <source>
        <dbReference type="ARBA" id="ARBA00022771"/>
    </source>
</evidence>
<keyword evidence="9" id="KW-0804">Transcription</keyword>
<keyword evidence="6" id="KW-0862">Zinc</keyword>
<organism evidence="13 14">
    <name type="scientific">Sylvia borin</name>
    <name type="common">Garden warbler</name>
    <dbReference type="NCBI Taxonomy" id="73324"/>
    <lineage>
        <taxon>Eukaryota</taxon>
        <taxon>Metazoa</taxon>
        <taxon>Chordata</taxon>
        <taxon>Craniata</taxon>
        <taxon>Vertebrata</taxon>
        <taxon>Euteleostomi</taxon>
        <taxon>Archelosauria</taxon>
        <taxon>Archosauria</taxon>
        <taxon>Dinosauria</taxon>
        <taxon>Saurischia</taxon>
        <taxon>Theropoda</taxon>
        <taxon>Coelurosauria</taxon>
        <taxon>Aves</taxon>
        <taxon>Neognathae</taxon>
        <taxon>Neoaves</taxon>
        <taxon>Telluraves</taxon>
        <taxon>Australaves</taxon>
        <taxon>Passeriformes</taxon>
        <taxon>Sylvioidea</taxon>
        <taxon>Sylviidae</taxon>
        <taxon>Sylviinae</taxon>
        <taxon>Sylvia</taxon>
    </lineage>
</organism>
<feature type="domain" description="C2H2-type" evidence="12">
    <location>
        <begin position="1"/>
        <end position="20"/>
    </location>
</feature>
<protein>
    <submittedName>
        <fullName evidence="13">ZN530 protein</fullName>
    </submittedName>
</protein>
<dbReference type="InterPro" id="IPR013087">
    <property type="entry name" value="Znf_C2H2_type"/>
</dbReference>
<dbReference type="PANTHER" id="PTHR14196">
    <property type="entry name" value="ODD-SKIPPED - RELATED"/>
    <property type="match status" value="1"/>
</dbReference>
<evidence type="ECO:0000256" key="1">
    <source>
        <dbReference type="ARBA" id="ARBA00004123"/>
    </source>
</evidence>
<dbReference type="PANTHER" id="PTHR14196:SF12">
    <property type="entry name" value="ZINC FINGER PROTEIN 208-LIKE"/>
    <property type="match status" value="1"/>
</dbReference>
<dbReference type="FunFam" id="3.30.160.60:FF:000012">
    <property type="entry name" value="RB-associated KRAB zinc finger protein-like"/>
    <property type="match status" value="1"/>
</dbReference>
<keyword evidence="14" id="KW-1185">Reference proteome</keyword>
<sequence length="56" mass="6461">SFSQSSNLICHQRTHTGERPYECGECGNSFRQRNHLIQHKNIHTGERPYKCGECGK</sequence>
<evidence type="ECO:0000256" key="6">
    <source>
        <dbReference type="ARBA" id="ARBA00022833"/>
    </source>
</evidence>
<comment type="caution">
    <text evidence="13">The sequence shown here is derived from an EMBL/GenBank/DDBJ whole genome shotgun (WGS) entry which is preliminary data.</text>
</comment>
<proteinExistence type="inferred from homology"/>
<dbReference type="FunFam" id="3.30.160.60:FF:001489">
    <property type="entry name" value="Zinc finger protein interacting with ribonucleoprotein K"/>
    <property type="match status" value="1"/>
</dbReference>
<evidence type="ECO:0000256" key="11">
    <source>
        <dbReference type="PROSITE-ProRule" id="PRU00042"/>
    </source>
</evidence>
<evidence type="ECO:0000256" key="10">
    <source>
        <dbReference type="ARBA" id="ARBA00023242"/>
    </source>
</evidence>
<gene>
    <name evidence="13" type="primary">Znf530</name>
    <name evidence="13" type="ORF">SYLBOR_R08790</name>
</gene>
<keyword evidence="4" id="KW-0677">Repeat</keyword>
<dbReference type="InterPro" id="IPR036236">
    <property type="entry name" value="Znf_C2H2_sf"/>
</dbReference>
<dbReference type="InterPro" id="IPR050717">
    <property type="entry name" value="C2H2-ZF_Transcription_Reg"/>
</dbReference>
<feature type="non-terminal residue" evidence="13">
    <location>
        <position position="1"/>
    </location>
</feature>
<dbReference type="SMART" id="SM00355">
    <property type="entry name" value="ZnF_C2H2"/>
    <property type="match status" value="1"/>
</dbReference>
<dbReference type="GO" id="GO:0008270">
    <property type="term" value="F:zinc ion binding"/>
    <property type="evidence" value="ECO:0007669"/>
    <property type="project" value="UniProtKB-KW"/>
</dbReference>
<feature type="non-terminal residue" evidence="13">
    <location>
        <position position="56"/>
    </location>
</feature>
<comment type="similarity">
    <text evidence="2">Belongs to the krueppel C2H2-type zinc-finger protein family.</text>
</comment>
<comment type="subcellular location">
    <subcellularLocation>
        <location evidence="1">Nucleus</location>
    </subcellularLocation>
</comment>
<dbReference type="SUPFAM" id="SSF57667">
    <property type="entry name" value="beta-beta-alpha zinc fingers"/>
    <property type="match status" value="1"/>
</dbReference>
<dbReference type="Proteomes" id="UP000538515">
    <property type="component" value="Unassembled WGS sequence"/>
</dbReference>
<evidence type="ECO:0000313" key="13">
    <source>
        <dbReference type="EMBL" id="NXN04667.1"/>
    </source>
</evidence>
<dbReference type="GO" id="GO:0005634">
    <property type="term" value="C:nucleus"/>
    <property type="evidence" value="ECO:0007669"/>
    <property type="project" value="UniProtKB-SubCell"/>
</dbReference>
<evidence type="ECO:0000256" key="3">
    <source>
        <dbReference type="ARBA" id="ARBA00022723"/>
    </source>
</evidence>
<evidence type="ECO:0000256" key="9">
    <source>
        <dbReference type="ARBA" id="ARBA00023163"/>
    </source>
</evidence>